<dbReference type="SUPFAM" id="SSF54506">
    <property type="entry name" value="Diaminopimelate epimerase-like"/>
    <property type="match status" value="1"/>
</dbReference>
<dbReference type="HOGENOM" id="CLU_048756_2_2_9"/>
<evidence type="ECO:0000256" key="3">
    <source>
        <dbReference type="PIRSR" id="PIRSR016184-1"/>
    </source>
</evidence>
<dbReference type="GO" id="GO:0005737">
    <property type="term" value="C:cytoplasm"/>
    <property type="evidence" value="ECO:0007669"/>
    <property type="project" value="TreeGrafter"/>
</dbReference>
<dbReference type="AlphaFoldDB" id="W8U4T1"/>
<dbReference type="EC" id="5.1.-.-" evidence="4"/>
<name>W8U4T1_PEPAC</name>
<dbReference type="NCBIfam" id="TIGR00654">
    <property type="entry name" value="PhzF_family"/>
    <property type="match status" value="1"/>
</dbReference>
<protein>
    <submittedName>
        <fullName evidence="4">Putative isomerase</fullName>
        <ecNumber evidence="4">5.1.-.-</ecNumber>
    </submittedName>
</protein>
<dbReference type="eggNOG" id="COG0384">
    <property type="taxonomic scope" value="Bacteria"/>
</dbReference>
<dbReference type="PANTHER" id="PTHR13774:SF17">
    <property type="entry name" value="PHENAZINE BIOSYNTHESIS-LIKE DOMAIN-CONTAINING PROTEIN"/>
    <property type="match status" value="1"/>
</dbReference>
<dbReference type="InterPro" id="IPR003719">
    <property type="entry name" value="Phenazine_PhzF-like"/>
</dbReference>
<gene>
    <name evidence="4" type="ORF">EAL2_c06600</name>
</gene>
<evidence type="ECO:0000313" key="5">
    <source>
        <dbReference type="Proteomes" id="UP000019591"/>
    </source>
</evidence>
<dbReference type="EMBL" id="CP007452">
    <property type="protein sequence ID" value="AHM55961.1"/>
    <property type="molecule type" value="Genomic_DNA"/>
</dbReference>
<proteinExistence type="inferred from homology"/>
<dbReference type="Pfam" id="PF02567">
    <property type="entry name" value="PhzC-PhzF"/>
    <property type="match status" value="1"/>
</dbReference>
<dbReference type="Proteomes" id="UP000019591">
    <property type="component" value="Chromosome"/>
</dbReference>
<dbReference type="PIRSF" id="PIRSF016184">
    <property type="entry name" value="PhzC_PhzF"/>
    <property type="match status" value="1"/>
</dbReference>
<dbReference type="RefSeq" id="WP_096325235.1">
    <property type="nucleotide sequence ID" value="NZ_CP007452.1"/>
</dbReference>
<dbReference type="Gene3D" id="3.10.310.10">
    <property type="entry name" value="Diaminopimelate Epimerase, Chain A, domain 1"/>
    <property type="match status" value="2"/>
</dbReference>
<sequence length="265" mass="30020">MLKYYVVDAFADNIFEGNPAGVCIMDEWISIEKMEKIAIENNLSETAFAVKEGNAYGLRWFTPGGEIDLCGHATLATAYVLFRFVETNADVLHFNTKKINHHLIVTKKDDLYEMDFPTITPEKYHLTDLMVDALGAVPVEVLKTSRDLIFIFDSEDTVKNLTPDFSKIKQFPEGLSAYVTAKSEEFDFVARAFWPKINIDEDPVCGTMYCSLIPYWREKNGLDKMVARQVSKRGGTVYCEFCGERVKLSGRAALYLIGNICVDEK</sequence>
<keyword evidence="2 4" id="KW-0413">Isomerase</keyword>
<evidence type="ECO:0000256" key="2">
    <source>
        <dbReference type="ARBA" id="ARBA00023235"/>
    </source>
</evidence>
<accession>W8U4T1</accession>
<evidence type="ECO:0000313" key="4">
    <source>
        <dbReference type="EMBL" id="AHM55961.1"/>
    </source>
</evidence>
<dbReference type="KEGG" id="eac:EAL2_c06600"/>
<comment type="similarity">
    <text evidence="1">Belongs to the PhzF family.</text>
</comment>
<organism evidence="4 5">
    <name type="scientific">Peptoclostridium acidaminophilum DSM 3953</name>
    <dbReference type="NCBI Taxonomy" id="1286171"/>
    <lineage>
        <taxon>Bacteria</taxon>
        <taxon>Bacillati</taxon>
        <taxon>Bacillota</taxon>
        <taxon>Clostridia</taxon>
        <taxon>Peptostreptococcales</taxon>
        <taxon>Peptoclostridiaceae</taxon>
        <taxon>Peptoclostridium</taxon>
    </lineage>
</organism>
<dbReference type="PATRIC" id="fig|1286171.3.peg.606"/>
<keyword evidence="5" id="KW-1185">Reference proteome</keyword>
<dbReference type="PANTHER" id="PTHR13774">
    <property type="entry name" value="PHENAZINE BIOSYNTHESIS PROTEIN"/>
    <property type="match status" value="1"/>
</dbReference>
<reference evidence="4 5" key="1">
    <citation type="journal article" date="2014" name="Genome Announc.">
        <title>Complete Genome Sequence of Amino Acid-Utilizing Eubacterium acidaminophilum al-2 (DSM 3953).</title>
        <authorList>
            <person name="Poehlein A."/>
            <person name="Andreesen J.R."/>
            <person name="Daniel R."/>
        </authorList>
    </citation>
    <scope>NUCLEOTIDE SEQUENCE [LARGE SCALE GENOMIC DNA]</scope>
    <source>
        <strain evidence="4 5">DSM 3953</strain>
    </source>
</reference>
<dbReference type="OrthoDB" id="9788221at2"/>
<dbReference type="GO" id="GO:0016853">
    <property type="term" value="F:isomerase activity"/>
    <property type="evidence" value="ECO:0007669"/>
    <property type="project" value="UniProtKB-KW"/>
</dbReference>
<evidence type="ECO:0000256" key="1">
    <source>
        <dbReference type="ARBA" id="ARBA00008270"/>
    </source>
</evidence>
<feature type="active site" evidence="3">
    <location>
        <position position="45"/>
    </location>
</feature>